<name>A0A291P0K3_HELAM</name>
<proteinExistence type="evidence at transcript level"/>
<reference evidence="7" key="2">
    <citation type="submission" date="2017-08" db="EMBL/GenBank/DDBJ databases">
        <authorList>
            <person name="de Groot N.N."/>
        </authorList>
    </citation>
    <scope>NUCLEOTIDE SEQUENCE</scope>
</reference>
<dbReference type="InterPro" id="IPR036291">
    <property type="entry name" value="NAD(P)-bd_dom_sf"/>
</dbReference>
<dbReference type="GO" id="GO:0080019">
    <property type="term" value="F:alcohol-forming very long-chain fatty acyl-CoA reductase activity"/>
    <property type="evidence" value="ECO:0007669"/>
    <property type="project" value="InterPro"/>
</dbReference>
<dbReference type="OrthoDB" id="429813at2759"/>
<evidence type="ECO:0000256" key="2">
    <source>
        <dbReference type="ARBA" id="ARBA00022516"/>
    </source>
</evidence>
<evidence type="ECO:0000256" key="3">
    <source>
        <dbReference type="ARBA" id="ARBA00023098"/>
    </source>
</evidence>
<dbReference type="EC" id="1.2.1.84" evidence="4"/>
<dbReference type="Pfam" id="PF07993">
    <property type="entry name" value="NAD_binding_4"/>
    <property type="match status" value="1"/>
</dbReference>
<evidence type="ECO:0000256" key="4">
    <source>
        <dbReference type="RuleBase" id="RU363097"/>
    </source>
</evidence>
<keyword evidence="4" id="KW-0560">Oxidoreductase</keyword>
<dbReference type="FunFam" id="3.40.50.720:FF:000458">
    <property type="entry name" value="Fatty acyl-CoA reductase"/>
    <property type="match status" value="1"/>
</dbReference>
<dbReference type="GO" id="GO:0005777">
    <property type="term" value="C:peroxisome"/>
    <property type="evidence" value="ECO:0007669"/>
    <property type="project" value="TreeGrafter"/>
</dbReference>
<evidence type="ECO:0000313" key="7">
    <source>
        <dbReference type="EMBL" id="ATJ44471.1"/>
    </source>
</evidence>
<organism evidence="7">
    <name type="scientific">Helicoverpa armigera</name>
    <name type="common">Cotton bollworm</name>
    <name type="synonym">Heliothis armigera</name>
    <dbReference type="NCBI Taxonomy" id="29058"/>
    <lineage>
        <taxon>Eukaryota</taxon>
        <taxon>Metazoa</taxon>
        <taxon>Ecdysozoa</taxon>
        <taxon>Arthropoda</taxon>
        <taxon>Hexapoda</taxon>
        <taxon>Insecta</taxon>
        <taxon>Pterygota</taxon>
        <taxon>Neoptera</taxon>
        <taxon>Endopterygota</taxon>
        <taxon>Lepidoptera</taxon>
        <taxon>Glossata</taxon>
        <taxon>Ditrysia</taxon>
        <taxon>Noctuoidea</taxon>
        <taxon>Noctuidae</taxon>
        <taxon>Heliothinae</taxon>
        <taxon>Helicoverpa</taxon>
    </lineage>
</organism>
<dbReference type="Pfam" id="PF03015">
    <property type="entry name" value="Sterile"/>
    <property type="match status" value="1"/>
</dbReference>
<comment type="catalytic activity">
    <reaction evidence="4">
        <text>a long-chain fatty acyl-CoA + 2 NADPH + 2 H(+) = a long-chain primary fatty alcohol + 2 NADP(+) + CoA</text>
        <dbReference type="Rhea" id="RHEA:52716"/>
        <dbReference type="ChEBI" id="CHEBI:15378"/>
        <dbReference type="ChEBI" id="CHEBI:57287"/>
        <dbReference type="ChEBI" id="CHEBI:57783"/>
        <dbReference type="ChEBI" id="CHEBI:58349"/>
        <dbReference type="ChEBI" id="CHEBI:77396"/>
        <dbReference type="ChEBI" id="CHEBI:83139"/>
        <dbReference type="EC" id="1.2.1.84"/>
    </reaction>
</comment>
<feature type="domain" description="Fatty acyl-CoA reductase C-terminal" evidence="5">
    <location>
        <begin position="360"/>
        <end position="451"/>
    </location>
</feature>
<dbReference type="InterPro" id="IPR033640">
    <property type="entry name" value="FAR_C"/>
</dbReference>
<evidence type="ECO:0000259" key="5">
    <source>
        <dbReference type="Pfam" id="PF03015"/>
    </source>
</evidence>
<sequence>MVVLTSKETKPSVAEFYAGKSVFITGGTGFLGKVFIEKLLYSCPDIGNIYMLIREKKGLSVSERIKQFLDDPLFTRLKEKRPADLEKIVLIPGDITAPDLGITSENEKILIEKVSVIIHSAATVKFNEPLPTAWKINVEGTRMMLALSRRMKRIEVFIHISTAYTNTNREVVDEILYPAPADIDQVHQYVKDGISEEETEKILNGRPNTYTFTKALTEHLVAENQAYVPTIIVRPSVVAAIKDEPIKGWLGNWYGATGLTVFTAKGLNRVIYGHSSNIVDLIPVDYVANLVIAAGAKSSKSTDLKVYNCCSSACNPITIGKLMSMFAEDAIKQKSYAMPLPGWYIFTKYKWLVLLLTILFQVIPAYITDLYRHLIGKNPRYIKLQSLVNQTRSSIDFFTSHSWVMKADRVRELFASLSPADKYLFPCDPTDINWTHYIQDYCWGVRHFLEKKTTNK</sequence>
<dbReference type="GO" id="GO:0102965">
    <property type="term" value="F:alcohol-forming long-chain fatty acyl-CoA reductase activity"/>
    <property type="evidence" value="ECO:0007669"/>
    <property type="project" value="UniProtKB-EC"/>
</dbReference>
<dbReference type="CDD" id="cd05236">
    <property type="entry name" value="FAR-N_SDR_e"/>
    <property type="match status" value="1"/>
</dbReference>
<dbReference type="EMBL" id="MF687545">
    <property type="protein sequence ID" value="ATJ44471.1"/>
    <property type="molecule type" value="mRNA"/>
</dbReference>
<evidence type="ECO:0000256" key="1">
    <source>
        <dbReference type="ARBA" id="ARBA00005928"/>
    </source>
</evidence>
<keyword evidence="4" id="KW-0521">NADP</keyword>
<comment type="function">
    <text evidence="4">Catalyzes the reduction of fatty acyl-CoA to fatty alcohols.</text>
</comment>
<feature type="domain" description="Thioester reductase (TE)" evidence="6">
    <location>
        <begin position="24"/>
        <end position="290"/>
    </location>
</feature>
<dbReference type="AlphaFoldDB" id="A0A291P0K3"/>
<evidence type="ECO:0000259" key="6">
    <source>
        <dbReference type="Pfam" id="PF07993"/>
    </source>
</evidence>
<dbReference type="CDD" id="cd09071">
    <property type="entry name" value="FAR_C"/>
    <property type="match status" value="1"/>
</dbReference>
<dbReference type="GO" id="GO:0035336">
    <property type="term" value="P:long-chain fatty-acyl-CoA metabolic process"/>
    <property type="evidence" value="ECO:0007669"/>
    <property type="project" value="TreeGrafter"/>
</dbReference>
<keyword evidence="3 4" id="KW-0443">Lipid metabolism</keyword>
<protein>
    <recommendedName>
        <fullName evidence="4">Fatty acyl-CoA reductase</fullName>
        <ecNumber evidence="4">1.2.1.84</ecNumber>
    </recommendedName>
</protein>
<accession>A0A291P0K3</accession>
<reference evidence="7" key="1">
    <citation type="journal article" date="2017" name="Insect Biochem. Mol. Biol.">
        <title>Expressional divergences of two desaturase genes determine the opposite ratios of two sex pheromone components in Helicoverpa armigera and Helicoverpa assulta.</title>
        <authorList>
            <person name="Li R.T."/>
            <person name="Ning C."/>
            <person name="Huang L.Q."/>
            <person name="Dong J.F."/>
            <person name="Li X."/>
            <person name="Wang C.Z."/>
        </authorList>
    </citation>
    <scope>NUCLEOTIDE SEQUENCE</scope>
</reference>
<dbReference type="Gene3D" id="3.40.50.720">
    <property type="entry name" value="NAD(P)-binding Rossmann-like Domain"/>
    <property type="match status" value="1"/>
</dbReference>
<comment type="similarity">
    <text evidence="1 4">Belongs to the fatty acyl-CoA reductase family.</text>
</comment>
<dbReference type="InterPro" id="IPR026055">
    <property type="entry name" value="FAR"/>
</dbReference>
<dbReference type="PANTHER" id="PTHR11011">
    <property type="entry name" value="MALE STERILITY PROTEIN 2-RELATED"/>
    <property type="match status" value="1"/>
</dbReference>
<dbReference type="SUPFAM" id="SSF51735">
    <property type="entry name" value="NAD(P)-binding Rossmann-fold domains"/>
    <property type="match status" value="1"/>
</dbReference>
<keyword evidence="2 4" id="KW-0444">Lipid biosynthesis</keyword>
<dbReference type="PANTHER" id="PTHR11011:SF45">
    <property type="entry name" value="FATTY ACYL-COA REDUCTASE CG8306-RELATED"/>
    <property type="match status" value="1"/>
</dbReference>
<dbReference type="InterPro" id="IPR013120">
    <property type="entry name" value="FAR_NAD-bd"/>
</dbReference>